<dbReference type="EMBL" id="JBANRG010000016">
    <property type="protein sequence ID" value="KAK7459577.1"/>
    <property type="molecule type" value="Genomic_DNA"/>
</dbReference>
<dbReference type="PRINTS" id="PR00412">
    <property type="entry name" value="EPOXHYDRLASE"/>
</dbReference>
<dbReference type="Proteomes" id="UP001498398">
    <property type="component" value="Unassembled WGS sequence"/>
</dbReference>
<evidence type="ECO:0000259" key="4">
    <source>
        <dbReference type="Pfam" id="PF00561"/>
    </source>
</evidence>
<gene>
    <name evidence="5" type="ORF">VKT23_009559</name>
</gene>
<comment type="caution">
    <text evidence="5">The sequence shown here is derived from an EMBL/GenBank/DDBJ whole genome shotgun (WGS) entry which is preliminary data.</text>
</comment>
<feature type="chain" id="PRO_5045240476" description="AB hydrolase-1 domain-containing protein" evidence="3">
    <location>
        <begin position="23"/>
        <end position="356"/>
    </location>
</feature>
<dbReference type="InterPro" id="IPR000073">
    <property type="entry name" value="AB_hydrolase_1"/>
</dbReference>
<feature type="domain" description="AB hydrolase-1" evidence="4">
    <location>
        <begin position="55"/>
        <end position="164"/>
    </location>
</feature>
<feature type="signal peptide" evidence="3">
    <location>
        <begin position="1"/>
        <end position="22"/>
    </location>
</feature>
<protein>
    <recommendedName>
        <fullName evidence="4">AB hydrolase-1 domain-containing protein</fullName>
    </recommendedName>
</protein>
<proteinExistence type="inferred from homology"/>
<reference evidence="5 6" key="1">
    <citation type="submission" date="2024-01" db="EMBL/GenBank/DDBJ databases">
        <title>A draft genome for the cacao thread blight pathogen Marasmiellus scandens.</title>
        <authorList>
            <person name="Baruah I.K."/>
            <person name="Leung J."/>
            <person name="Bukari Y."/>
            <person name="Amoako-Attah I."/>
            <person name="Meinhardt L.W."/>
            <person name="Bailey B.A."/>
            <person name="Cohen S.P."/>
        </authorList>
    </citation>
    <scope>NUCLEOTIDE SEQUENCE [LARGE SCALE GENOMIC DNA]</scope>
    <source>
        <strain evidence="5 6">GH-19</strain>
    </source>
</reference>
<name>A0ABR1JJC1_9AGAR</name>
<dbReference type="SUPFAM" id="SSF53474">
    <property type="entry name" value="alpha/beta-Hydrolases"/>
    <property type="match status" value="1"/>
</dbReference>
<keyword evidence="3" id="KW-0732">Signal</keyword>
<dbReference type="PANTHER" id="PTHR43329">
    <property type="entry name" value="EPOXIDE HYDROLASE"/>
    <property type="match status" value="1"/>
</dbReference>
<keyword evidence="1" id="KW-0378">Hydrolase</keyword>
<evidence type="ECO:0000256" key="2">
    <source>
        <dbReference type="ARBA" id="ARBA00038334"/>
    </source>
</evidence>
<sequence length="356" mass="39819">MLSRTLTILSFVGASMVTAALADAFPFNPTLFKNLNVTRGLSYHYYASPAEAGKPTLLFLHGFPSTSFDWRHQVSFFQEKGYGLLVPDMLGCGSTAKPSDPQLYASSLVTKDIIDILDAENVNQAVVIGHDWGSKITSRLANYYPERFSSFAFLAVGYISPNAFGLPRSEDNNLSKSVLGYEEFGYWDFLSSEGADQIILNNMDSFFDIWFTNDTTLWIKNLAPLGALEDFVSNGRRTTPADYVTLQERAVQMEAFRRGGLQAALNWYKIATSSIEADDNQNIPEENSIIRKPVFYGAALRDYATLAAAFIASVQRNSNNSLAIHEYDSSHWVMLEARDEVNRDLLQWIEGLNLEE</sequence>
<evidence type="ECO:0000313" key="5">
    <source>
        <dbReference type="EMBL" id="KAK7459577.1"/>
    </source>
</evidence>
<dbReference type="InterPro" id="IPR029058">
    <property type="entry name" value="AB_hydrolase_fold"/>
</dbReference>
<dbReference type="Gene3D" id="3.40.50.1820">
    <property type="entry name" value="alpha/beta hydrolase"/>
    <property type="match status" value="1"/>
</dbReference>
<organism evidence="5 6">
    <name type="scientific">Marasmiellus scandens</name>
    <dbReference type="NCBI Taxonomy" id="2682957"/>
    <lineage>
        <taxon>Eukaryota</taxon>
        <taxon>Fungi</taxon>
        <taxon>Dikarya</taxon>
        <taxon>Basidiomycota</taxon>
        <taxon>Agaricomycotina</taxon>
        <taxon>Agaricomycetes</taxon>
        <taxon>Agaricomycetidae</taxon>
        <taxon>Agaricales</taxon>
        <taxon>Marasmiineae</taxon>
        <taxon>Omphalotaceae</taxon>
        <taxon>Marasmiellus</taxon>
    </lineage>
</organism>
<accession>A0ABR1JJC1</accession>
<comment type="similarity">
    <text evidence="2">Belongs to the AB hydrolase superfamily. Epoxide hydrolase family.</text>
</comment>
<evidence type="ECO:0000313" key="6">
    <source>
        <dbReference type="Proteomes" id="UP001498398"/>
    </source>
</evidence>
<dbReference type="InterPro" id="IPR000639">
    <property type="entry name" value="Epox_hydrolase-like"/>
</dbReference>
<evidence type="ECO:0000256" key="1">
    <source>
        <dbReference type="ARBA" id="ARBA00022801"/>
    </source>
</evidence>
<evidence type="ECO:0000256" key="3">
    <source>
        <dbReference type="SAM" id="SignalP"/>
    </source>
</evidence>
<keyword evidence="6" id="KW-1185">Reference proteome</keyword>
<dbReference type="Pfam" id="PF00561">
    <property type="entry name" value="Abhydrolase_1"/>
    <property type="match status" value="1"/>
</dbReference>